<reference evidence="2" key="2">
    <citation type="journal article" date="2007" name="Science">
        <title>Draft genome sequence of the sexually transmitted pathogen Trichomonas vaginalis.</title>
        <authorList>
            <person name="Carlton J.M."/>
            <person name="Hirt R.P."/>
            <person name="Silva J.C."/>
            <person name="Delcher A.L."/>
            <person name="Schatz M."/>
            <person name="Zhao Q."/>
            <person name="Wortman J.R."/>
            <person name="Bidwell S.L."/>
            <person name="Alsmark U.C.M."/>
            <person name="Besteiro S."/>
            <person name="Sicheritz-Ponten T."/>
            <person name="Noel C.J."/>
            <person name="Dacks J.B."/>
            <person name="Foster P.G."/>
            <person name="Simillion C."/>
            <person name="Van de Peer Y."/>
            <person name="Miranda-Saavedra D."/>
            <person name="Barton G.J."/>
            <person name="Westrop G.D."/>
            <person name="Mueller S."/>
            <person name="Dessi D."/>
            <person name="Fiori P.L."/>
            <person name="Ren Q."/>
            <person name="Paulsen I."/>
            <person name="Zhang H."/>
            <person name="Bastida-Corcuera F.D."/>
            <person name="Simoes-Barbosa A."/>
            <person name="Brown M.T."/>
            <person name="Hayes R.D."/>
            <person name="Mukherjee M."/>
            <person name="Okumura C.Y."/>
            <person name="Schneider R."/>
            <person name="Smith A.J."/>
            <person name="Vanacova S."/>
            <person name="Villalvazo M."/>
            <person name="Haas B.J."/>
            <person name="Pertea M."/>
            <person name="Feldblyum T.V."/>
            <person name="Utterback T.R."/>
            <person name="Shu C.L."/>
            <person name="Osoegawa K."/>
            <person name="de Jong P.J."/>
            <person name="Hrdy I."/>
            <person name="Horvathova L."/>
            <person name="Zubacova Z."/>
            <person name="Dolezal P."/>
            <person name="Malik S.B."/>
            <person name="Logsdon J.M. Jr."/>
            <person name="Henze K."/>
            <person name="Gupta A."/>
            <person name="Wang C.C."/>
            <person name="Dunne R.L."/>
            <person name="Upcroft J.A."/>
            <person name="Upcroft P."/>
            <person name="White O."/>
            <person name="Salzberg S.L."/>
            <person name="Tang P."/>
            <person name="Chiu C.-H."/>
            <person name="Lee Y.-S."/>
            <person name="Embley T.M."/>
            <person name="Coombs G.H."/>
            <person name="Mottram J.C."/>
            <person name="Tachezy J."/>
            <person name="Fraser-Liggett C.M."/>
            <person name="Johnson P.J."/>
        </authorList>
    </citation>
    <scope>NUCLEOTIDE SEQUENCE [LARGE SCALE GENOMIC DNA]</scope>
    <source>
        <strain evidence="2">G3</strain>
    </source>
</reference>
<accession>A2FWP3</accession>
<dbReference type="Proteomes" id="UP000001542">
    <property type="component" value="Unassembled WGS sequence"/>
</dbReference>
<keyword evidence="3" id="KW-1185">Reference proteome</keyword>
<evidence type="ECO:0000313" key="2">
    <source>
        <dbReference type="EMBL" id="EAX90671.1"/>
    </source>
</evidence>
<dbReference type="EMBL" id="DS114090">
    <property type="protein sequence ID" value="EAX90671.1"/>
    <property type="molecule type" value="Genomic_DNA"/>
</dbReference>
<gene>
    <name evidence="2" type="ORF">TVAG_495080</name>
</gene>
<reference evidence="2" key="1">
    <citation type="submission" date="2006-10" db="EMBL/GenBank/DDBJ databases">
        <authorList>
            <person name="Amadeo P."/>
            <person name="Zhao Q."/>
            <person name="Wortman J."/>
            <person name="Fraser-Liggett C."/>
            <person name="Carlton J."/>
        </authorList>
    </citation>
    <scope>NUCLEOTIDE SEQUENCE</scope>
    <source>
        <strain evidence="2">G3</strain>
    </source>
</reference>
<dbReference type="VEuPathDB" id="TrichDB:TVAG_495080"/>
<proteinExistence type="predicted"/>
<organism evidence="2 3">
    <name type="scientific">Trichomonas vaginalis (strain ATCC PRA-98 / G3)</name>
    <dbReference type="NCBI Taxonomy" id="412133"/>
    <lineage>
        <taxon>Eukaryota</taxon>
        <taxon>Metamonada</taxon>
        <taxon>Parabasalia</taxon>
        <taxon>Trichomonadida</taxon>
        <taxon>Trichomonadidae</taxon>
        <taxon>Trichomonas</taxon>
    </lineage>
</organism>
<dbReference type="RefSeq" id="XP_001303601.1">
    <property type="nucleotide sequence ID" value="XM_001303600.1"/>
</dbReference>
<feature type="region of interest" description="Disordered" evidence="1">
    <location>
        <begin position="1"/>
        <end position="53"/>
    </location>
</feature>
<name>A2FWP3_TRIV3</name>
<evidence type="ECO:0000313" key="3">
    <source>
        <dbReference type="Proteomes" id="UP000001542"/>
    </source>
</evidence>
<sequence length="123" mass="13063">MQEGKKVSLMTSKPEGSASTDSSAPKSETKLTLGTLHTKSSGTTGGLKGLGSKKDSVEIYAPKNSEMEAFLKPTPTTGKAPESTTSYSSSNYRYTPVKTNASYICDIDISGVNCDDLFTYKSN</sequence>
<dbReference type="VEuPathDB" id="TrichDB:TVAGG3_0250770"/>
<feature type="region of interest" description="Disordered" evidence="1">
    <location>
        <begin position="68"/>
        <end position="91"/>
    </location>
</feature>
<feature type="compositionally biased region" description="Low complexity" evidence="1">
    <location>
        <begin position="30"/>
        <end position="42"/>
    </location>
</feature>
<dbReference type="InParanoid" id="A2FWP3"/>
<feature type="compositionally biased region" description="Polar residues" evidence="1">
    <location>
        <begin position="17"/>
        <end position="26"/>
    </location>
</feature>
<evidence type="ECO:0000256" key="1">
    <source>
        <dbReference type="SAM" id="MobiDB-lite"/>
    </source>
</evidence>
<protein>
    <submittedName>
        <fullName evidence="2">Uncharacterized protein</fullName>
    </submittedName>
</protein>
<dbReference type="AlphaFoldDB" id="A2FWP3"/>
<dbReference type="KEGG" id="tva:4748358"/>